<feature type="binding site" evidence="6">
    <location>
        <position position="136"/>
    </location>
    <ligand>
        <name>Fe cation</name>
        <dbReference type="ChEBI" id="CHEBI:24875"/>
        <note>catalytic</note>
    </ligand>
</feature>
<dbReference type="PROSITE" id="PS51471">
    <property type="entry name" value="FE2OG_OXY"/>
    <property type="match status" value="1"/>
</dbReference>
<feature type="binding site" evidence="5">
    <location>
        <position position="74"/>
    </location>
    <ligand>
        <name>substrate</name>
    </ligand>
</feature>
<dbReference type="Pfam" id="PF13532">
    <property type="entry name" value="2OG-FeII_Oxy_2"/>
    <property type="match status" value="1"/>
</dbReference>
<name>W0VAH9_9BURK</name>
<keyword evidence="1 6" id="KW-0479">Metal-binding</keyword>
<evidence type="ECO:0000256" key="4">
    <source>
        <dbReference type="ARBA" id="ARBA00023004"/>
    </source>
</evidence>
<evidence type="ECO:0000259" key="7">
    <source>
        <dbReference type="PROSITE" id="PS51471"/>
    </source>
</evidence>
<dbReference type="KEGG" id="jag:GJA_3662"/>
<dbReference type="Proteomes" id="UP000027604">
    <property type="component" value="Chromosome I"/>
</dbReference>
<dbReference type="HOGENOM" id="CLU_039677_1_1_4"/>
<keyword evidence="2 8" id="KW-0223">Dioxygenase</keyword>
<keyword evidence="4 6" id="KW-0408">Iron</keyword>
<dbReference type="EMBL" id="HG322949">
    <property type="protein sequence ID" value="CDG84277.1"/>
    <property type="molecule type" value="Genomic_DNA"/>
</dbReference>
<feature type="binding site" evidence="5">
    <location>
        <begin position="81"/>
        <end position="83"/>
    </location>
    <ligand>
        <name>substrate</name>
    </ligand>
</feature>
<organism evidence="8 9">
    <name type="scientific">Janthinobacterium agaricidamnosum NBRC 102515 = DSM 9628</name>
    <dbReference type="NCBI Taxonomy" id="1349767"/>
    <lineage>
        <taxon>Bacteria</taxon>
        <taxon>Pseudomonadati</taxon>
        <taxon>Pseudomonadota</taxon>
        <taxon>Betaproteobacteria</taxon>
        <taxon>Burkholderiales</taxon>
        <taxon>Oxalobacteraceae</taxon>
        <taxon>Janthinobacterium</taxon>
    </lineage>
</organism>
<evidence type="ECO:0000256" key="5">
    <source>
        <dbReference type="PIRSR" id="PIRSR604574-1"/>
    </source>
</evidence>
<dbReference type="InterPro" id="IPR004574">
    <property type="entry name" value="Alkb"/>
</dbReference>
<dbReference type="OrthoDB" id="9796932at2"/>
<evidence type="ECO:0000256" key="6">
    <source>
        <dbReference type="PIRSR" id="PIRSR604574-2"/>
    </source>
</evidence>
<dbReference type="SUPFAM" id="SSF51197">
    <property type="entry name" value="Clavaminate synthase-like"/>
    <property type="match status" value="1"/>
</dbReference>
<dbReference type="GO" id="GO:0008198">
    <property type="term" value="F:ferrous iron binding"/>
    <property type="evidence" value="ECO:0007669"/>
    <property type="project" value="TreeGrafter"/>
</dbReference>
<keyword evidence="3 8" id="KW-0560">Oxidoreductase</keyword>
<gene>
    <name evidence="8" type="primary">alkB</name>
    <name evidence="8" type="ORF">GJA_3662</name>
</gene>
<dbReference type="GO" id="GO:0035515">
    <property type="term" value="F:oxidative RNA demethylase activity"/>
    <property type="evidence" value="ECO:0007669"/>
    <property type="project" value="TreeGrafter"/>
</dbReference>
<evidence type="ECO:0000313" key="8">
    <source>
        <dbReference type="EMBL" id="CDG84277.1"/>
    </source>
</evidence>
<feature type="binding site" evidence="5">
    <location>
        <position position="140"/>
    </location>
    <ligand>
        <name>substrate</name>
    </ligand>
</feature>
<feature type="binding site" evidence="5">
    <location>
        <begin position="209"/>
        <end position="215"/>
    </location>
    <ligand>
        <name>2-oxoglutarate</name>
        <dbReference type="ChEBI" id="CHEBI:16810"/>
    </ligand>
</feature>
<evidence type="ECO:0000313" key="9">
    <source>
        <dbReference type="Proteomes" id="UP000027604"/>
    </source>
</evidence>
<dbReference type="InterPro" id="IPR005123">
    <property type="entry name" value="Oxoglu/Fe-dep_dioxygenase_dom"/>
</dbReference>
<dbReference type="PANTHER" id="PTHR16557">
    <property type="entry name" value="ALKYLATED DNA REPAIR PROTEIN ALKB-RELATED"/>
    <property type="match status" value="1"/>
</dbReference>
<feature type="binding site" evidence="5">
    <location>
        <begin position="125"/>
        <end position="127"/>
    </location>
    <ligand>
        <name>2-oxoglutarate</name>
        <dbReference type="ChEBI" id="CHEBI:16810"/>
    </ligand>
</feature>
<dbReference type="AlphaFoldDB" id="W0VAH9"/>
<dbReference type="eggNOG" id="COG3145">
    <property type="taxonomic scope" value="Bacteria"/>
</dbReference>
<protein>
    <submittedName>
        <fullName evidence="8">Alpha-ketoglutarate-dependent dioxygenase AlkB</fullName>
        <ecNumber evidence="8">1.14.11.-</ecNumber>
    </submittedName>
</protein>
<dbReference type="EC" id="1.14.11.-" evidence="8"/>
<dbReference type="GO" id="GO:0035516">
    <property type="term" value="F:broad specificity oxidative DNA demethylase activity"/>
    <property type="evidence" value="ECO:0007669"/>
    <property type="project" value="TreeGrafter"/>
</dbReference>
<dbReference type="NCBIfam" id="NF011930">
    <property type="entry name" value="PRK15401.1"/>
    <property type="match status" value="1"/>
</dbReference>
<dbReference type="STRING" id="1349767.GJA_3662"/>
<dbReference type="GO" id="GO:0035513">
    <property type="term" value="P:oxidative RNA demethylation"/>
    <property type="evidence" value="ECO:0007669"/>
    <property type="project" value="TreeGrafter"/>
</dbReference>
<reference evidence="8 9" key="1">
    <citation type="journal article" date="2015" name="Genome Announc.">
        <title>Genome Sequence of Mushroom Soft-Rot Pathogen Janthinobacterium agaricidamnosum.</title>
        <authorList>
            <person name="Graupner K."/>
            <person name="Lackner G."/>
            <person name="Hertweck C."/>
        </authorList>
    </citation>
    <scope>NUCLEOTIDE SEQUENCE [LARGE SCALE GENOMIC DNA]</scope>
    <source>
        <strain evidence="9">NBRC 102515 / DSM 9628</strain>
    </source>
</reference>
<comment type="cofactor">
    <cofactor evidence="6">
        <name>Fe(2+)</name>
        <dbReference type="ChEBI" id="CHEBI:29033"/>
    </cofactor>
    <text evidence="6">Binds 1 Fe(2+) ion per subunit.</text>
</comment>
<feature type="binding site" evidence="5">
    <location>
        <position position="166"/>
    </location>
    <ligand>
        <name>substrate</name>
    </ligand>
</feature>
<evidence type="ECO:0000256" key="1">
    <source>
        <dbReference type="ARBA" id="ARBA00022723"/>
    </source>
</evidence>
<dbReference type="PATRIC" id="fig|1349767.4.peg.252"/>
<proteinExistence type="predicted"/>
<feature type="binding site" evidence="6">
    <location>
        <position position="138"/>
    </location>
    <ligand>
        <name>Fe cation</name>
        <dbReference type="ChEBI" id="CHEBI:24875"/>
        <note>catalytic</note>
    </ligand>
</feature>
<dbReference type="InterPro" id="IPR027450">
    <property type="entry name" value="AlkB-like"/>
</dbReference>
<feature type="binding site" evidence="6">
    <location>
        <position position="192"/>
    </location>
    <ligand>
        <name>Fe cation</name>
        <dbReference type="ChEBI" id="CHEBI:24875"/>
        <note>catalytic</note>
    </ligand>
</feature>
<evidence type="ECO:0000256" key="2">
    <source>
        <dbReference type="ARBA" id="ARBA00022964"/>
    </source>
</evidence>
<dbReference type="PANTHER" id="PTHR16557:SF2">
    <property type="entry name" value="NUCLEIC ACID DIOXYGENASE ALKBH1"/>
    <property type="match status" value="1"/>
</dbReference>
<accession>W0VAH9</accession>
<dbReference type="InterPro" id="IPR037151">
    <property type="entry name" value="AlkB-like_sf"/>
</dbReference>
<evidence type="ECO:0000256" key="3">
    <source>
        <dbReference type="ARBA" id="ARBA00023002"/>
    </source>
</evidence>
<dbReference type="RefSeq" id="WP_038494446.1">
    <property type="nucleotide sequence ID" value="NZ_BCTH01000089.1"/>
</dbReference>
<feature type="domain" description="Fe2OG dioxygenase" evidence="7">
    <location>
        <begin position="118"/>
        <end position="218"/>
    </location>
</feature>
<keyword evidence="9" id="KW-1185">Reference proteome</keyword>
<dbReference type="Gene3D" id="2.60.120.590">
    <property type="entry name" value="Alpha-ketoglutarate-dependent dioxygenase AlkB-like"/>
    <property type="match status" value="1"/>
</dbReference>
<sequence length="218" mass="23661">MNYDLFDFSEEAAPPAREPLSEAAYVLRAFAAPYAARLMPAIDEIVAAAPLRHMVTPGGFRMSVALTNCGALGWTSDRRGYRYSSTDPASGQPWPAMPALFLELAQAAAAEAGFAAFTPDACLINRYGAGAKMTLHQDKDEHDFNAPIVSVSLGIPAMFLFGGFARSDKTLKVPLFHGDVVVWGGPDRLRYHGILPIKEERHALTGDSRINFTFRKAG</sequence>
<dbReference type="GO" id="GO:0005737">
    <property type="term" value="C:cytoplasm"/>
    <property type="evidence" value="ECO:0007669"/>
    <property type="project" value="TreeGrafter"/>
</dbReference>